<dbReference type="InterPro" id="IPR002423">
    <property type="entry name" value="Cpn60/GroEL/TCP-1"/>
</dbReference>
<organism evidence="5 6">
    <name type="scientific">Desulfitobacterium dehalogenans</name>
    <dbReference type="NCBI Taxonomy" id="36854"/>
    <lineage>
        <taxon>Bacteria</taxon>
        <taxon>Bacillati</taxon>
        <taxon>Bacillota</taxon>
        <taxon>Clostridia</taxon>
        <taxon>Eubacteriales</taxon>
        <taxon>Desulfitobacteriaceae</taxon>
        <taxon>Desulfitobacterium</taxon>
    </lineage>
</organism>
<evidence type="ECO:0000313" key="6">
    <source>
        <dbReference type="Proteomes" id="UP000553059"/>
    </source>
</evidence>
<evidence type="ECO:0000256" key="1">
    <source>
        <dbReference type="ARBA" id="ARBA00006607"/>
    </source>
</evidence>
<dbReference type="SUPFAM" id="SSF52029">
    <property type="entry name" value="GroEL apical domain-like"/>
    <property type="match status" value="1"/>
</dbReference>
<dbReference type="GO" id="GO:0005524">
    <property type="term" value="F:ATP binding"/>
    <property type="evidence" value="ECO:0007669"/>
    <property type="project" value="InterPro"/>
</dbReference>
<dbReference type="InterPro" id="IPR001844">
    <property type="entry name" value="Cpn60/GroEL"/>
</dbReference>
<dbReference type="GO" id="GO:0042026">
    <property type="term" value="P:protein refolding"/>
    <property type="evidence" value="ECO:0007669"/>
    <property type="project" value="InterPro"/>
</dbReference>
<comment type="caution">
    <text evidence="5">The sequence shown here is derived from an EMBL/GenBank/DDBJ whole genome shotgun (WGS) entry which is preliminary data.</text>
</comment>
<dbReference type="CDD" id="cd03344">
    <property type="entry name" value="GroEL"/>
    <property type="match status" value="1"/>
</dbReference>
<dbReference type="SUPFAM" id="SSF48592">
    <property type="entry name" value="GroEL equatorial domain-like"/>
    <property type="match status" value="1"/>
</dbReference>
<dbReference type="Pfam" id="PF00118">
    <property type="entry name" value="Cpn60_TCP1"/>
    <property type="match status" value="1"/>
</dbReference>
<evidence type="ECO:0000256" key="4">
    <source>
        <dbReference type="RuleBase" id="RU000419"/>
    </source>
</evidence>
<evidence type="ECO:0000256" key="2">
    <source>
        <dbReference type="ARBA" id="ARBA00023186"/>
    </source>
</evidence>
<dbReference type="GO" id="GO:0140662">
    <property type="term" value="F:ATP-dependent protein folding chaperone"/>
    <property type="evidence" value="ECO:0007669"/>
    <property type="project" value="InterPro"/>
</dbReference>
<dbReference type="NCBIfam" id="NF009487">
    <property type="entry name" value="PRK12849.1"/>
    <property type="match status" value="1"/>
</dbReference>
<evidence type="ECO:0000313" key="5">
    <source>
        <dbReference type="EMBL" id="HHY27247.1"/>
    </source>
</evidence>
<dbReference type="Gene3D" id="3.50.7.10">
    <property type="entry name" value="GroEL"/>
    <property type="match status" value="1"/>
</dbReference>
<accession>A0A7C7D683</accession>
<dbReference type="InterPro" id="IPR027413">
    <property type="entry name" value="GROEL-like_equatorial_sf"/>
</dbReference>
<name>A0A7C7D683_9FIRM</name>
<comment type="similarity">
    <text evidence="1 3">Belongs to the chaperonin (HSP60) family.</text>
</comment>
<dbReference type="NCBIfam" id="NF009489">
    <property type="entry name" value="PRK12851.1"/>
    <property type="match status" value="1"/>
</dbReference>
<dbReference type="FunFam" id="3.50.7.10:FF:000001">
    <property type="entry name" value="60 kDa chaperonin"/>
    <property type="match status" value="1"/>
</dbReference>
<dbReference type="PRINTS" id="PR00298">
    <property type="entry name" value="CHAPERONIN60"/>
</dbReference>
<comment type="function">
    <text evidence="4">Together with its co-chaperonin GroES, plays an essential role in assisting protein folding. The GroEL-GroES system forms a nano-cage that allows encapsulation of the non-native substrate proteins and provides a physical environment optimized to promote and accelerate protein folding.</text>
</comment>
<dbReference type="EMBL" id="DUTF01000245">
    <property type="protein sequence ID" value="HHY27247.1"/>
    <property type="molecule type" value="Genomic_DNA"/>
</dbReference>
<keyword evidence="2" id="KW-0143">Chaperone</keyword>
<gene>
    <name evidence="5" type="ORF">GX523_11010</name>
</gene>
<comment type="subunit">
    <text evidence="4">Forms a cylinder of 14 subunits composed of two heptameric rings stacked back-to-back. Interacts with the co-chaperonin GroES.</text>
</comment>
<dbReference type="Proteomes" id="UP000553059">
    <property type="component" value="Unassembled WGS sequence"/>
</dbReference>
<evidence type="ECO:0000256" key="3">
    <source>
        <dbReference type="RuleBase" id="RU000418"/>
    </source>
</evidence>
<proteinExistence type="inferred from homology"/>
<reference evidence="5 6" key="1">
    <citation type="journal article" date="2020" name="Biotechnol. Biofuels">
        <title>New insights from the biogas microbiome by comprehensive genome-resolved metagenomics of nearly 1600 species originating from multiple anaerobic digesters.</title>
        <authorList>
            <person name="Campanaro S."/>
            <person name="Treu L."/>
            <person name="Rodriguez-R L.M."/>
            <person name="Kovalovszki A."/>
            <person name="Ziels R.M."/>
            <person name="Maus I."/>
            <person name="Zhu X."/>
            <person name="Kougias P.G."/>
            <person name="Basile A."/>
            <person name="Luo G."/>
            <person name="Schluter A."/>
            <person name="Konstantinidis K.T."/>
            <person name="Angelidaki I."/>
        </authorList>
    </citation>
    <scope>NUCLEOTIDE SEQUENCE [LARGE SCALE GENOMIC DNA]</scope>
    <source>
        <strain evidence="5">AS05jafATM_4</strain>
    </source>
</reference>
<dbReference type="Gene3D" id="3.30.260.10">
    <property type="entry name" value="TCP-1-like chaperonin intermediate domain"/>
    <property type="match status" value="1"/>
</dbReference>
<dbReference type="AlphaFoldDB" id="A0A7C7D683"/>
<dbReference type="NCBIfam" id="NF009488">
    <property type="entry name" value="PRK12850.1"/>
    <property type="match status" value="1"/>
</dbReference>
<dbReference type="SUPFAM" id="SSF54849">
    <property type="entry name" value="GroEL-intermediate domain like"/>
    <property type="match status" value="1"/>
</dbReference>
<dbReference type="NCBIfam" id="NF000592">
    <property type="entry name" value="PRK00013.1"/>
    <property type="match status" value="1"/>
</dbReference>
<dbReference type="Gene3D" id="1.10.560.10">
    <property type="entry name" value="GroEL-like equatorial domain"/>
    <property type="match status" value="1"/>
</dbReference>
<dbReference type="InterPro" id="IPR027409">
    <property type="entry name" value="GroEL-like_apical_dom_sf"/>
</dbReference>
<dbReference type="PANTHER" id="PTHR45633">
    <property type="entry name" value="60 KDA HEAT SHOCK PROTEIN, MITOCHONDRIAL"/>
    <property type="match status" value="1"/>
</dbReference>
<dbReference type="InterPro" id="IPR027410">
    <property type="entry name" value="TCP-1-like_intermed_sf"/>
</dbReference>
<sequence>MSVRKALVSGVDQVADMVKLTLGPRGKNIVIERRGAYPLITRDGVTVAKYISLSDSQENLGAKLCKEAAAQTNDLVGDGTTTSIVLAQAMAKGGLSLVEAGLDPMQFKKGIERAVDYAVAEIQRLSVPVTVPDGVCQVASISSKSTPIGELIAQAMAKVGPDGTISVEESIERHTYVEVTEGLELNSGYMSSFFLDGSEKMTVSLENPYILITDYTLREISEVKRILNWCVWEKRPLLIIAGNMTKDVLGMLIAHNKANQEKVVVVKTPSHGDDRQGIMDDLAIVTGGSVITKKLGMVLKNIEKPMLGKSQKVVVTRYKTTILGGAGTTESIQEQVRKLKVILKQTSDSEEGAQLKQRISSLAGGIAVIRVGADTQIALKELKDRVIDAVHAAKAAVESGVVPGGGTVFIRAAQALDKVPVSTDYEKAGIMLVQRALEAPLQQIVSNSGGNGKKIVAMTKTLSYDMGYDALSGKFVDWAAAGIVDPAKVSVTALRNAMGIASILLTTEGKIEKFR</sequence>
<protein>
    <recommendedName>
        <fullName evidence="4">60 kDa chaperonin</fullName>
    </recommendedName>
</protein>